<feature type="domain" description="Exonuclease" evidence="11">
    <location>
        <begin position="1"/>
        <end position="158"/>
    </location>
</feature>
<gene>
    <name evidence="12" type="ORF">A4R56_11615</name>
</gene>
<evidence type="ECO:0000313" key="12">
    <source>
        <dbReference type="EMBL" id="ECT6359823.1"/>
    </source>
</evidence>
<evidence type="ECO:0000259" key="11">
    <source>
        <dbReference type="SMART" id="SM00479"/>
    </source>
</evidence>
<evidence type="ECO:0000256" key="8">
    <source>
        <dbReference type="ARBA" id="ARBA00054235"/>
    </source>
</evidence>
<evidence type="ECO:0000256" key="3">
    <source>
        <dbReference type="ARBA" id="ARBA00022763"/>
    </source>
</evidence>
<dbReference type="GO" id="GO:0008408">
    <property type="term" value="F:3'-5' exonuclease activity"/>
    <property type="evidence" value="ECO:0007669"/>
    <property type="project" value="TreeGrafter"/>
</dbReference>
<dbReference type="EMBL" id="AAKNKA010000011">
    <property type="protein sequence ID" value="ECT6359823.1"/>
    <property type="molecule type" value="Genomic_DNA"/>
</dbReference>
<reference evidence="12" key="1">
    <citation type="submission" date="2018-07" db="EMBL/GenBank/DDBJ databases">
        <authorList>
            <consortium name="NARMS: The National Antimicrobial Resistance Monitoring System"/>
        </authorList>
    </citation>
    <scope>NUCLEOTIDE SEQUENCE</scope>
    <source>
        <strain evidence="12">FSIS1606118</strain>
    </source>
</reference>
<protein>
    <recommendedName>
        <fullName evidence="9">Exodeoxyribonuclease 10</fullName>
    </recommendedName>
    <alternativeName>
        <fullName evidence="10">Exodeoxyribonuclease X</fullName>
    </alternativeName>
</protein>
<evidence type="ECO:0000256" key="1">
    <source>
        <dbReference type="ARBA" id="ARBA00001946"/>
    </source>
</evidence>
<evidence type="ECO:0000256" key="5">
    <source>
        <dbReference type="ARBA" id="ARBA00022839"/>
    </source>
</evidence>
<dbReference type="PANTHER" id="PTHR30231">
    <property type="entry name" value="DNA POLYMERASE III SUBUNIT EPSILON"/>
    <property type="match status" value="1"/>
</dbReference>
<dbReference type="AlphaFoldDB" id="A0A622JPE2"/>
<comment type="caution">
    <text evidence="12">The sequence shown here is derived from an EMBL/GenBank/DDBJ whole genome shotgun (WGS) entry which is preliminary data.</text>
</comment>
<dbReference type="InterPro" id="IPR036397">
    <property type="entry name" value="RNaseH_sf"/>
</dbReference>
<evidence type="ECO:0000256" key="10">
    <source>
        <dbReference type="ARBA" id="ARBA00075271"/>
    </source>
</evidence>
<name>A0A622JPE2_SALDE</name>
<keyword evidence="4" id="KW-0378">Hydrolase</keyword>
<keyword evidence="5" id="KW-0269">Exonuclease</keyword>
<dbReference type="Pfam" id="PF20600">
    <property type="entry name" value="ExoX-like_C"/>
    <property type="match status" value="1"/>
</dbReference>
<keyword evidence="7" id="KW-0234">DNA repair</keyword>
<dbReference type="InterPro" id="IPR013520">
    <property type="entry name" value="Ribonucl_H"/>
</dbReference>
<evidence type="ECO:0000256" key="9">
    <source>
        <dbReference type="ARBA" id="ARBA00073108"/>
    </source>
</evidence>
<dbReference type="GO" id="GO:0005829">
    <property type="term" value="C:cytosol"/>
    <property type="evidence" value="ECO:0007669"/>
    <property type="project" value="TreeGrafter"/>
</dbReference>
<dbReference type="Pfam" id="PF00929">
    <property type="entry name" value="RNase_T"/>
    <property type="match status" value="1"/>
</dbReference>
<dbReference type="PANTHER" id="PTHR30231:SF37">
    <property type="entry name" value="EXODEOXYRIBONUCLEASE 10"/>
    <property type="match status" value="1"/>
</dbReference>
<comment type="function">
    <text evidence="8">Capable of degrading both single-strand and double-strand DNA with 3' to 5' polarity. Has higher affinity for ssDNA ends than for dsDNA.</text>
</comment>
<keyword evidence="2" id="KW-0540">Nuclease</keyword>
<keyword evidence="6" id="KW-0460">Magnesium</keyword>
<evidence type="ECO:0000256" key="2">
    <source>
        <dbReference type="ARBA" id="ARBA00022722"/>
    </source>
</evidence>
<dbReference type="GO" id="GO:0003676">
    <property type="term" value="F:nucleic acid binding"/>
    <property type="evidence" value="ECO:0007669"/>
    <property type="project" value="InterPro"/>
</dbReference>
<dbReference type="SMART" id="SM00479">
    <property type="entry name" value="EXOIII"/>
    <property type="match status" value="1"/>
</dbReference>
<accession>A0A622JPE2</accession>
<dbReference type="Gene3D" id="3.30.420.10">
    <property type="entry name" value="Ribonuclease H-like superfamily/Ribonuclease H"/>
    <property type="match status" value="1"/>
</dbReference>
<dbReference type="SUPFAM" id="SSF53098">
    <property type="entry name" value="Ribonuclease H-like"/>
    <property type="match status" value="1"/>
</dbReference>
<evidence type="ECO:0000256" key="7">
    <source>
        <dbReference type="ARBA" id="ARBA00023204"/>
    </source>
</evidence>
<comment type="cofactor">
    <cofactor evidence="1">
        <name>Mg(2+)</name>
        <dbReference type="ChEBI" id="CHEBI:18420"/>
    </cofactor>
</comment>
<dbReference type="FunFam" id="3.30.420.10:FF:000020">
    <property type="entry name" value="Exodeoxyribonuclease X"/>
    <property type="match status" value="1"/>
</dbReference>
<dbReference type="InterPro" id="IPR012337">
    <property type="entry name" value="RNaseH-like_sf"/>
</dbReference>
<dbReference type="InterPro" id="IPR046768">
    <property type="entry name" value="ExoX-like_C"/>
</dbReference>
<dbReference type="NCBIfam" id="NF005937">
    <property type="entry name" value="PRK07983.1"/>
    <property type="match status" value="1"/>
</dbReference>
<evidence type="ECO:0000256" key="4">
    <source>
        <dbReference type="ARBA" id="ARBA00022801"/>
    </source>
</evidence>
<evidence type="ECO:0000256" key="6">
    <source>
        <dbReference type="ARBA" id="ARBA00022842"/>
    </source>
</evidence>
<organism evidence="12">
    <name type="scientific">Salmonella derby</name>
    <dbReference type="NCBI Taxonomy" id="28144"/>
    <lineage>
        <taxon>Bacteria</taxon>
        <taxon>Pseudomonadati</taxon>
        <taxon>Pseudomonadota</taxon>
        <taxon>Gammaproteobacteria</taxon>
        <taxon>Enterobacterales</taxon>
        <taxon>Enterobacteriaceae</taxon>
        <taxon>Salmonella</taxon>
    </lineage>
</organism>
<dbReference type="CDD" id="cd06127">
    <property type="entry name" value="DEDDh"/>
    <property type="match status" value="1"/>
</dbReference>
<proteinExistence type="predicted"/>
<dbReference type="GO" id="GO:0045004">
    <property type="term" value="P:DNA replication proofreading"/>
    <property type="evidence" value="ECO:0007669"/>
    <property type="project" value="TreeGrafter"/>
</dbReference>
<sequence length="234" mass="26594">MLRIIDTETCGLQGGIVEIASVDVIDGNIVNPMSHLIRPDRPITPQAMAMAIHRITEAMVADKPWIEDVIPLYYGSEWYVAHNASFDRRVLPELPGEWICTMKLSRRLWPGIKYSNMALYKSRKLSVQTPPGLHHHRALYDCYITAALLIDIMQTTGWTAEEMVNITGRPALLTTFPFGKYRGKAVSEVAKRDPGYLRWLFNNLDNMSPELRLTLKHYLEDVQAGEQRSNGTPQ</sequence>
<keyword evidence="3" id="KW-0227">DNA damage</keyword>